<protein>
    <recommendedName>
        <fullName evidence="1">PIN domain-containing protein</fullName>
    </recommendedName>
</protein>
<comment type="caution">
    <text evidence="2">The sequence shown here is derived from an EMBL/GenBank/DDBJ whole genome shotgun (WGS) entry which is preliminary data.</text>
</comment>
<organism evidence="2 3">
    <name type="scientific">Candidatus Nealsonbacteria bacterium CG23_combo_of_CG06-09_8_20_14_all_39_17</name>
    <dbReference type="NCBI Taxonomy" id="1974722"/>
    <lineage>
        <taxon>Bacteria</taxon>
        <taxon>Candidatus Nealsoniibacteriota</taxon>
    </lineage>
</organism>
<evidence type="ECO:0000313" key="3">
    <source>
        <dbReference type="Proteomes" id="UP000229976"/>
    </source>
</evidence>
<evidence type="ECO:0000259" key="1">
    <source>
        <dbReference type="Pfam" id="PF13470"/>
    </source>
</evidence>
<feature type="domain" description="PIN" evidence="1">
    <location>
        <begin position="6"/>
        <end position="115"/>
    </location>
</feature>
<dbReference type="InterPro" id="IPR029060">
    <property type="entry name" value="PIN-like_dom_sf"/>
</dbReference>
<dbReference type="Proteomes" id="UP000229976">
    <property type="component" value="Unassembled WGS sequence"/>
</dbReference>
<sequence length="143" mass="16131">MPKKFKIFLDSSALISGLNSPTGAAGIILSAYISGEFLIYVSDQVLEEVSRNIELKFPLLKESFLNFLLSQPRIIDNPSIKEIGKAHELILTEDAPILVVAMKLNPDFLITWDKKHFLKKEVLLGASFTICTPKDFIQTHWKK</sequence>
<dbReference type="CDD" id="cd09854">
    <property type="entry name" value="PIN_VapC-like"/>
    <property type="match status" value="1"/>
</dbReference>
<dbReference type="PANTHER" id="PTHR34610">
    <property type="entry name" value="SSL7007 PROTEIN"/>
    <property type="match status" value="1"/>
</dbReference>
<reference evidence="2 3" key="1">
    <citation type="submission" date="2017-09" db="EMBL/GenBank/DDBJ databases">
        <title>Depth-based differentiation of microbial function through sediment-hosted aquifers and enrichment of novel symbionts in the deep terrestrial subsurface.</title>
        <authorList>
            <person name="Probst A.J."/>
            <person name="Ladd B."/>
            <person name="Jarett J.K."/>
            <person name="Geller-Mcgrath D.E."/>
            <person name="Sieber C.M."/>
            <person name="Emerson J.B."/>
            <person name="Anantharaman K."/>
            <person name="Thomas B.C."/>
            <person name="Malmstrom R."/>
            <person name="Stieglmeier M."/>
            <person name="Klingl A."/>
            <person name="Woyke T."/>
            <person name="Ryan C.M."/>
            <person name="Banfield J.F."/>
        </authorList>
    </citation>
    <scope>NUCLEOTIDE SEQUENCE [LARGE SCALE GENOMIC DNA]</scope>
    <source>
        <strain evidence="2">CG23_combo_of_CG06-09_8_20_14_all_39_17</strain>
    </source>
</reference>
<dbReference type="PANTHER" id="PTHR34610:SF4">
    <property type="entry name" value="SLL8027 PROTEIN"/>
    <property type="match status" value="1"/>
</dbReference>
<name>A0A2G9YUI6_9BACT</name>
<dbReference type="InterPro" id="IPR002716">
    <property type="entry name" value="PIN_dom"/>
</dbReference>
<proteinExistence type="predicted"/>
<dbReference type="SUPFAM" id="SSF88723">
    <property type="entry name" value="PIN domain-like"/>
    <property type="match status" value="1"/>
</dbReference>
<dbReference type="AlphaFoldDB" id="A0A2G9YUI6"/>
<gene>
    <name evidence="2" type="ORF">COX37_01545</name>
</gene>
<accession>A0A2G9YUI6</accession>
<dbReference type="EMBL" id="PCRO01000020">
    <property type="protein sequence ID" value="PIP22887.1"/>
    <property type="molecule type" value="Genomic_DNA"/>
</dbReference>
<dbReference type="Pfam" id="PF13470">
    <property type="entry name" value="PIN_3"/>
    <property type="match status" value="1"/>
</dbReference>
<dbReference type="InterPro" id="IPR002850">
    <property type="entry name" value="PIN_toxin-like"/>
</dbReference>
<evidence type="ECO:0000313" key="2">
    <source>
        <dbReference type="EMBL" id="PIP22887.1"/>
    </source>
</evidence>